<dbReference type="InterPro" id="IPR001128">
    <property type="entry name" value="Cyt_P450"/>
</dbReference>
<comment type="similarity">
    <text evidence="2">Belongs to the cytochrome P450 family.</text>
</comment>
<evidence type="ECO:0000256" key="3">
    <source>
        <dbReference type="ARBA" id="ARBA00022617"/>
    </source>
</evidence>
<dbReference type="PANTHER" id="PTHR46696">
    <property type="entry name" value="P450, PUTATIVE (EUROFUNG)-RELATED"/>
    <property type="match status" value="1"/>
</dbReference>
<evidence type="ECO:0000313" key="10">
    <source>
        <dbReference type="Proteomes" id="UP000641932"/>
    </source>
</evidence>
<reference evidence="9" key="1">
    <citation type="journal article" date="2014" name="Int. J. Syst. Evol. Microbiol.">
        <title>Complete genome sequence of Corynebacterium casei LMG S-19264T (=DSM 44701T), isolated from a smear-ripened cheese.</title>
        <authorList>
            <consortium name="US DOE Joint Genome Institute (JGI-PGF)"/>
            <person name="Walter F."/>
            <person name="Albersmeier A."/>
            <person name="Kalinowski J."/>
            <person name="Ruckert C."/>
        </authorList>
    </citation>
    <scope>NUCLEOTIDE SEQUENCE</scope>
    <source>
        <strain evidence="9">CGMCC 4.7201</strain>
    </source>
</reference>
<keyword evidence="3" id="KW-0349">Heme</keyword>
<evidence type="ECO:0000313" key="9">
    <source>
        <dbReference type="EMBL" id="GGO90708.1"/>
    </source>
</evidence>
<sequence length="402" mass="44695">MTGTSSDAAPQFSYPIPRTSPNEPPCEYAKLRAEQPVCPISLPTGHPAWLITRYEDVKTVLSDHRFSREALFRDGAPRAQLIEPDSNSVISMDPPRHTVIRNLVNREFTPRRAENLRPKIQEVVDTLLDDMARRSAPVDLNATLARPMALQIICELLGIPIEDQHKFGSWCDHFMSLTKYTAQEIIRSNTEMRDYFDRLIVAKRAEPGEDLLSKLVQAMDEEEKITKEELISTGVMLLLAGHDTTVTVTGGGAVMLMTHPDQLALVREDPALLNPAIEEIIRLVTPGDGTFIRITLEDVELGGTVVPSGSAVIAPISSANRDASVFRDPDTMDILRDDNKHIGFAYGTHFCVGSALARAELQIGLRTLFERFPGLHLTVPPQELRWRMTAALGGYEEIPVAW</sequence>
<gene>
    <name evidence="9" type="ORF">GCM10012280_36850</name>
</gene>
<accession>A0A917ZSP3</accession>
<dbReference type="AlphaFoldDB" id="A0A917ZSP3"/>
<dbReference type="GO" id="GO:0004497">
    <property type="term" value="F:monooxygenase activity"/>
    <property type="evidence" value="ECO:0007669"/>
    <property type="project" value="UniProtKB-KW"/>
</dbReference>
<evidence type="ECO:0000256" key="6">
    <source>
        <dbReference type="ARBA" id="ARBA00023004"/>
    </source>
</evidence>
<comment type="cofactor">
    <cofactor evidence="1">
        <name>heme</name>
        <dbReference type="ChEBI" id="CHEBI:30413"/>
    </cofactor>
</comment>
<keyword evidence="10" id="KW-1185">Reference proteome</keyword>
<dbReference type="GO" id="GO:0005506">
    <property type="term" value="F:iron ion binding"/>
    <property type="evidence" value="ECO:0007669"/>
    <property type="project" value="InterPro"/>
</dbReference>
<comment type="caution">
    <text evidence="9">The sequence shown here is derived from an EMBL/GenBank/DDBJ whole genome shotgun (WGS) entry which is preliminary data.</text>
</comment>
<dbReference type="RefSeq" id="WP_189132811.1">
    <property type="nucleotide sequence ID" value="NZ_BMMS01000015.1"/>
</dbReference>
<protein>
    <submittedName>
        <fullName evidence="9">Cytochrome P450</fullName>
    </submittedName>
</protein>
<evidence type="ECO:0000256" key="8">
    <source>
        <dbReference type="SAM" id="MobiDB-lite"/>
    </source>
</evidence>
<evidence type="ECO:0000256" key="7">
    <source>
        <dbReference type="ARBA" id="ARBA00023033"/>
    </source>
</evidence>
<evidence type="ECO:0000256" key="5">
    <source>
        <dbReference type="ARBA" id="ARBA00023002"/>
    </source>
</evidence>
<dbReference type="Proteomes" id="UP000641932">
    <property type="component" value="Unassembled WGS sequence"/>
</dbReference>
<dbReference type="Pfam" id="PF00067">
    <property type="entry name" value="p450"/>
    <property type="match status" value="1"/>
</dbReference>
<proteinExistence type="inferred from homology"/>
<reference evidence="9" key="2">
    <citation type="submission" date="2020-09" db="EMBL/GenBank/DDBJ databases">
        <authorList>
            <person name="Sun Q."/>
            <person name="Zhou Y."/>
        </authorList>
    </citation>
    <scope>NUCLEOTIDE SEQUENCE</scope>
    <source>
        <strain evidence="9">CGMCC 4.7201</strain>
    </source>
</reference>
<evidence type="ECO:0000256" key="2">
    <source>
        <dbReference type="ARBA" id="ARBA00010617"/>
    </source>
</evidence>
<name>A0A917ZSP3_9ACTN</name>
<evidence type="ECO:0000256" key="4">
    <source>
        <dbReference type="ARBA" id="ARBA00022723"/>
    </source>
</evidence>
<dbReference type="CDD" id="cd11031">
    <property type="entry name" value="Cyp158A-like"/>
    <property type="match status" value="1"/>
</dbReference>
<keyword evidence="4" id="KW-0479">Metal-binding</keyword>
<dbReference type="InterPro" id="IPR036396">
    <property type="entry name" value="Cyt_P450_sf"/>
</dbReference>
<keyword evidence="6" id="KW-0408">Iron</keyword>
<dbReference type="SUPFAM" id="SSF48264">
    <property type="entry name" value="Cytochrome P450"/>
    <property type="match status" value="1"/>
</dbReference>
<evidence type="ECO:0000256" key="1">
    <source>
        <dbReference type="ARBA" id="ARBA00001971"/>
    </source>
</evidence>
<dbReference type="GO" id="GO:0016705">
    <property type="term" value="F:oxidoreductase activity, acting on paired donors, with incorporation or reduction of molecular oxygen"/>
    <property type="evidence" value="ECO:0007669"/>
    <property type="project" value="InterPro"/>
</dbReference>
<feature type="region of interest" description="Disordered" evidence="8">
    <location>
        <begin position="1"/>
        <end position="22"/>
    </location>
</feature>
<dbReference type="PRINTS" id="PR00359">
    <property type="entry name" value="BP450"/>
</dbReference>
<dbReference type="GO" id="GO:0020037">
    <property type="term" value="F:heme binding"/>
    <property type="evidence" value="ECO:0007669"/>
    <property type="project" value="InterPro"/>
</dbReference>
<dbReference type="Gene3D" id="1.10.630.10">
    <property type="entry name" value="Cytochrome P450"/>
    <property type="match status" value="1"/>
</dbReference>
<dbReference type="InterPro" id="IPR002397">
    <property type="entry name" value="Cyt_P450_B"/>
</dbReference>
<dbReference type="FunFam" id="1.10.630.10:FF:000018">
    <property type="entry name" value="Cytochrome P450 monooxygenase"/>
    <property type="match status" value="1"/>
</dbReference>
<dbReference type="EMBL" id="BMMS01000015">
    <property type="protein sequence ID" value="GGO90708.1"/>
    <property type="molecule type" value="Genomic_DNA"/>
</dbReference>
<keyword evidence="5" id="KW-0560">Oxidoreductase</keyword>
<dbReference type="PANTHER" id="PTHR46696:SF5">
    <property type="entry name" value="CYTOCHROME P450 BJ-1"/>
    <property type="match status" value="1"/>
</dbReference>
<keyword evidence="7" id="KW-0503">Monooxygenase</keyword>
<organism evidence="9 10">
    <name type="scientific">Wenjunlia tyrosinilytica</name>
    <dbReference type="NCBI Taxonomy" id="1544741"/>
    <lineage>
        <taxon>Bacteria</taxon>
        <taxon>Bacillati</taxon>
        <taxon>Actinomycetota</taxon>
        <taxon>Actinomycetes</taxon>
        <taxon>Kitasatosporales</taxon>
        <taxon>Streptomycetaceae</taxon>
        <taxon>Wenjunlia</taxon>
    </lineage>
</organism>